<evidence type="ECO:0000313" key="3">
    <source>
        <dbReference type="Proteomes" id="UP000280842"/>
    </source>
</evidence>
<organism evidence="2 3">
    <name type="scientific">Hydrogenothermus marinus</name>
    <dbReference type="NCBI Taxonomy" id="133270"/>
    <lineage>
        <taxon>Bacteria</taxon>
        <taxon>Pseudomonadati</taxon>
        <taxon>Aquificota</taxon>
        <taxon>Aquificia</taxon>
        <taxon>Aquificales</taxon>
        <taxon>Hydrogenothermaceae</taxon>
        <taxon>Hydrogenothermus</taxon>
    </lineage>
</organism>
<dbReference type="NCBIfam" id="TIGR01906">
    <property type="entry name" value="integ_TIGR01906"/>
    <property type="match status" value="1"/>
</dbReference>
<feature type="transmembrane region" description="Helical" evidence="1">
    <location>
        <begin position="127"/>
        <end position="147"/>
    </location>
</feature>
<accession>A0A3M0BLX8</accession>
<reference evidence="2 3" key="1">
    <citation type="submission" date="2018-10" db="EMBL/GenBank/DDBJ databases">
        <title>Genomic Encyclopedia of Archaeal and Bacterial Type Strains, Phase II (KMG-II): from individual species to whole genera.</title>
        <authorList>
            <person name="Goeker M."/>
        </authorList>
    </citation>
    <scope>NUCLEOTIDE SEQUENCE [LARGE SCALE GENOMIC DNA]</scope>
    <source>
        <strain evidence="2 3">VM1</strain>
    </source>
</reference>
<comment type="caution">
    <text evidence="2">The sequence shown here is derived from an EMBL/GenBank/DDBJ whole genome shotgun (WGS) entry which is preliminary data.</text>
</comment>
<keyword evidence="3" id="KW-1185">Reference proteome</keyword>
<dbReference type="InterPro" id="IPR010178">
    <property type="entry name" value="Lit"/>
</dbReference>
<evidence type="ECO:0000313" key="2">
    <source>
        <dbReference type="EMBL" id="RMA97596.1"/>
    </source>
</evidence>
<dbReference type="Pfam" id="PF07314">
    <property type="entry name" value="Lit"/>
    <property type="match status" value="1"/>
</dbReference>
<evidence type="ECO:0000256" key="1">
    <source>
        <dbReference type="SAM" id="Phobius"/>
    </source>
</evidence>
<dbReference type="AlphaFoldDB" id="A0A3M0BLX8"/>
<proteinExistence type="predicted"/>
<dbReference type="EMBL" id="REFO01000010">
    <property type="protein sequence ID" value="RMA97596.1"/>
    <property type="molecule type" value="Genomic_DNA"/>
</dbReference>
<dbReference type="Proteomes" id="UP000280842">
    <property type="component" value="Unassembled WGS sequence"/>
</dbReference>
<name>A0A3M0BLX8_9AQUI</name>
<dbReference type="OrthoDB" id="4804608at2"/>
<gene>
    <name evidence="2" type="ORF">CLV39_0215</name>
</gene>
<feature type="transmembrane region" description="Helical" evidence="1">
    <location>
        <begin position="98"/>
        <end position="120"/>
    </location>
</feature>
<sequence length="213" mass="25250">MRKFIFFVLVFISPFWILGISSRLVFNNWFIDFEYSRKDFPKDRFGLDNEYRRKLAKLGLKAVLSKEGLEEFKKAKLPDGRKAFRQKEINHMKDVNKFLSILFPLSYFLFILWLLGLIFLKDLRKSMLLYSGIFSILFLISIGLLSFTDYNKAFEIFHNFFFGKTSWRFSNTDTLLRIYPMKFWFNGTVAIGVIFIIISSLILVSGNFIKKND</sequence>
<feature type="transmembrane region" description="Helical" evidence="1">
    <location>
        <begin position="5"/>
        <end position="26"/>
    </location>
</feature>
<keyword evidence="1" id="KW-0472">Membrane</keyword>
<keyword evidence="1" id="KW-1133">Transmembrane helix</keyword>
<feature type="transmembrane region" description="Helical" evidence="1">
    <location>
        <begin position="183"/>
        <end position="204"/>
    </location>
</feature>
<keyword evidence="1" id="KW-0812">Transmembrane</keyword>
<dbReference type="RefSeq" id="WP_121922374.1">
    <property type="nucleotide sequence ID" value="NZ_REFO01000010.1"/>
</dbReference>
<protein>
    <submittedName>
        <fullName evidence="2">Integral membrane protein (TIGR01906 family)</fullName>
    </submittedName>
</protein>